<dbReference type="Gene3D" id="3.40.1090.10">
    <property type="entry name" value="Cytosolic phospholipase A2 catalytic domain"/>
    <property type="match status" value="2"/>
</dbReference>
<dbReference type="InterPro" id="IPR016035">
    <property type="entry name" value="Acyl_Trfase/lysoPLipase"/>
</dbReference>
<keyword evidence="3 4" id="KW-0443">Lipid metabolism</keyword>
<dbReference type="OrthoDB" id="9770965at2"/>
<evidence type="ECO:0000256" key="2">
    <source>
        <dbReference type="ARBA" id="ARBA00022963"/>
    </source>
</evidence>
<keyword evidence="2 4" id="KW-0442">Lipid degradation</keyword>
<organism evidence="6 7">
    <name type="scientific">Candidimonas nitroreducens</name>
    <dbReference type="NCBI Taxonomy" id="683354"/>
    <lineage>
        <taxon>Bacteria</taxon>
        <taxon>Pseudomonadati</taxon>
        <taxon>Pseudomonadota</taxon>
        <taxon>Betaproteobacteria</taxon>
        <taxon>Burkholderiales</taxon>
        <taxon>Alcaligenaceae</taxon>
        <taxon>Candidimonas</taxon>
    </lineage>
</organism>
<evidence type="ECO:0000256" key="1">
    <source>
        <dbReference type="ARBA" id="ARBA00022801"/>
    </source>
</evidence>
<dbReference type="AlphaFoldDB" id="A0A225MC05"/>
<dbReference type="PROSITE" id="PS51635">
    <property type="entry name" value="PNPLA"/>
    <property type="match status" value="1"/>
</dbReference>
<comment type="caution">
    <text evidence="6">The sequence shown here is derived from an EMBL/GenBank/DDBJ whole genome shotgun (WGS) entry which is preliminary data.</text>
</comment>
<evidence type="ECO:0000256" key="4">
    <source>
        <dbReference type="PROSITE-ProRule" id="PRU01161"/>
    </source>
</evidence>
<dbReference type="EMBL" id="NJIH01000009">
    <property type="protein sequence ID" value="OWT57680.1"/>
    <property type="molecule type" value="Genomic_DNA"/>
</dbReference>
<dbReference type="Pfam" id="PF12536">
    <property type="entry name" value="DUF3734"/>
    <property type="match status" value="1"/>
</dbReference>
<gene>
    <name evidence="6" type="ORF">CEY11_16925</name>
</gene>
<feature type="short sequence motif" description="GXSXG" evidence="4">
    <location>
        <begin position="58"/>
        <end position="62"/>
    </location>
</feature>
<dbReference type="GO" id="GO:0016787">
    <property type="term" value="F:hydrolase activity"/>
    <property type="evidence" value="ECO:0007669"/>
    <property type="project" value="UniProtKB-UniRule"/>
</dbReference>
<accession>A0A225MC05</accession>
<feature type="short sequence motif" description="GXGXXG" evidence="4">
    <location>
        <begin position="31"/>
        <end position="36"/>
    </location>
</feature>
<feature type="active site" description="Nucleophile" evidence="4">
    <location>
        <position position="60"/>
    </location>
</feature>
<dbReference type="InterPro" id="IPR002641">
    <property type="entry name" value="PNPLA_dom"/>
</dbReference>
<evidence type="ECO:0000256" key="3">
    <source>
        <dbReference type="ARBA" id="ARBA00023098"/>
    </source>
</evidence>
<feature type="domain" description="PNPLA" evidence="5">
    <location>
        <begin position="27"/>
        <end position="240"/>
    </location>
</feature>
<dbReference type="PANTHER" id="PTHR14226">
    <property type="entry name" value="NEUROPATHY TARGET ESTERASE/SWISS CHEESE D.MELANOGASTER"/>
    <property type="match status" value="1"/>
</dbReference>
<keyword evidence="7" id="KW-1185">Reference proteome</keyword>
<evidence type="ECO:0000313" key="7">
    <source>
        <dbReference type="Proteomes" id="UP000214603"/>
    </source>
</evidence>
<evidence type="ECO:0000313" key="6">
    <source>
        <dbReference type="EMBL" id="OWT57680.1"/>
    </source>
</evidence>
<protein>
    <recommendedName>
        <fullName evidence="5">PNPLA domain-containing protein</fullName>
    </recommendedName>
</protein>
<dbReference type="InterPro" id="IPR050301">
    <property type="entry name" value="NTE"/>
</dbReference>
<evidence type="ECO:0000259" key="5">
    <source>
        <dbReference type="PROSITE" id="PS51635"/>
    </source>
</evidence>
<reference evidence="7" key="1">
    <citation type="submission" date="2017-06" db="EMBL/GenBank/DDBJ databases">
        <title>Herbaspirillum phytohormonus sp. nov., isolated from the root nodule of Robinia pseudoacacia in lead-zinc mine.</title>
        <authorList>
            <person name="Fan M."/>
            <person name="Lin Y."/>
        </authorList>
    </citation>
    <scope>NUCLEOTIDE SEQUENCE [LARGE SCALE GENOMIC DNA]</scope>
    <source>
        <strain evidence="7">SC-089</strain>
    </source>
</reference>
<dbReference type="RefSeq" id="WP_088604683.1">
    <property type="nucleotide sequence ID" value="NZ_NJIH01000009.1"/>
</dbReference>
<name>A0A225MC05_9BURK</name>
<dbReference type="GO" id="GO:0016042">
    <property type="term" value="P:lipid catabolic process"/>
    <property type="evidence" value="ECO:0007669"/>
    <property type="project" value="UniProtKB-UniRule"/>
</dbReference>
<dbReference type="SUPFAM" id="SSF52151">
    <property type="entry name" value="FabD/lysophospholipase-like"/>
    <property type="match status" value="1"/>
</dbReference>
<feature type="short sequence motif" description="DGA/G" evidence="4">
    <location>
        <begin position="227"/>
        <end position="229"/>
    </location>
</feature>
<dbReference type="Pfam" id="PF01734">
    <property type="entry name" value="Patatin"/>
    <property type="match status" value="1"/>
</dbReference>
<dbReference type="CDD" id="cd07209">
    <property type="entry name" value="Pat_hypo_Ecoli_Z1214_like"/>
    <property type="match status" value="1"/>
</dbReference>
<dbReference type="PANTHER" id="PTHR14226:SF57">
    <property type="entry name" value="BLR7027 PROTEIN"/>
    <property type="match status" value="1"/>
</dbReference>
<dbReference type="Proteomes" id="UP000214603">
    <property type="component" value="Unassembled WGS sequence"/>
</dbReference>
<proteinExistence type="predicted"/>
<dbReference type="InterPro" id="IPR021095">
    <property type="entry name" value="DUF3734"/>
</dbReference>
<feature type="active site" description="Proton acceptor" evidence="4">
    <location>
        <position position="227"/>
    </location>
</feature>
<keyword evidence="1 4" id="KW-0378">Hydrolase</keyword>
<sequence>MAKAEALAQEQAAASASAPPVYETVALVLQGGGALGAYQAGVFQGMAEAGIMPNRLSGISIGALNTAIIAGNPPGQRVERLHEFWETICRPNLGTAYPFIEQSLFNLNDTVRQGMSALHALSAVVDGQSGFFRPRFPPPAFALASDPTQASYYDTTPLRDTLLRLCDFDRINSGEIHVSVGAVNIRTGNFKYFDNTREKLRPEHFMASGALPPAFPAVEIDGEFYWDGGMVSNTPLADILNTRPRTDTLVFQVDLWSARGRLPANMGEVTDRMKDIQYSSRTRLITEHMRWTQHLRHMLRNVLEHVPPEARQNDPYCRLAEQFSSSKRYNVLHLIYRDQPYDQHYKDYQFGLPTMRQRWDAGLQDIRQTLARPGFLDMPDNDSGFITHDVHREEIEQSMLDNSVG</sequence>